<dbReference type="EMBL" id="JBIBSM010000026">
    <property type="protein sequence ID" value="MFF8280849.1"/>
    <property type="molecule type" value="Genomic_DNA"/>
</dbReference>
<dbReference type="PROSITE" id="PS51318">
    <property type="entry name" value="TAT"/>
    <property type="match status" value="1"/>
</dbReference>
<evidence type="ECO:0000313" key="2">
    <source>
        <dbReference type="EMBL" id="MFF8280849.1"/>
    </source>
</evidence>
<feature type="signal peptide" evidence="1">
    <location>
        <begin position="1"/>
        <end position="37"/>
    </location>
</feature>
<feature type="chain" id="PRO_5046323618" evidence="1">
    <location>
        <begin position="38"/>
        <end position="158"/>
    </location>
</feature>
<organism evidence="2 3">
    <name type="scientific">Streptomyces lateritius</name>
    <dbReference type="NCBI Taxonomy" id="67313"/>
    <lineage>
        <taxon>Bacteria</taxon>
        <taxon>Bacillati</taxon>
        <taxon>Actinomycetota</taxon>
        <taxon>Actinomycetes</taxon>
        <taxon>Kitasatosporales</taxon>
        <taxon>Streptomycetaceae</taxon>
        <taxon>Streptomyces</taxon>
    </lineage>
</organism>
<sequence>MNRLSPATSRRSLLGAALAAPAVAVGAPLLSATPAAAVDVVEGCQVVVDWTPVTPAAGVTPEAAAPPQARVIRMAGTEFLQLRGAVTCSFTADAQLGTLPTTIRPPKLTRGVCPRNNNLGINAVRVEANTQGVLTVFGPQTTNKVTWIQLDNFSSVLR</sequence>
<accession>A0ABW6YLV6</accession>
<reference evidence="2 3" key="1">
    <citation type="submission" date="2024-10" db="EMBL/GenBank/DDBJ databases">
        <title>The Natural Products Discovery Center: Release of the First 8490 Sequenced Strains for Exploring Actinobacteria Biosynthetic Diversity.</title>
        <authorList>
            <person name="Kalkreuter E."/>
            <person name="Kautsar S.A."/>
            <person name="Yang D."/>
            <person name="Bader C.D."/>
            <person name="Teijaro C.N."/>
            <person name="Fluegel L."/>
            <person name="Davis C.M."/>
            <person name="Simpson J.R."/>
            <person name="Lauterbach L."/>
            <person name="Steele A.D."/>
            <person name="Gui C."/>
            <person name="Meng S."/>
            <person name="Li G."/>
            <person name="Viehrig K."/>
            <person name="Ye F."/>
            <person name="Su P."/>
            <person name="Kiefer A.F."/>
            <person name="Nichols A."/>
            <person name="Cepeda A.J."/>
            <person name="Yan W."/>
            <person name="Fan B."/>
            <person name="Jiang Y."/>
            <person name="Adhikari A."/>
            <person name="Zheng C.-J."/>
            <person name="Schuster L."/>
            <person name="Cowan T.M."/>
            <person name="Smanski M.J."/>
            <person name="Chevrette M.G."/>
            <person name="De Carvalho L.P.S."/>
            <person name="Shen B."/>
        </authorList>
    </citation>
    <scope>NUCLEOTIDE SEQUENCE [LARGE SCALE GENOMIC DNA]</scope>
    <source>
        <strain evidence="2 3">NPDC015755</strain>
    </source>
</reference>
<gene>
    <name evidence="2" type="ORF">ACF05T_33110</name>
</gene>
<name>A0ABW6YLV6_9ACTN</name>
<protein>
    <submittedName>
        <fullName evidence="2">Uncharacterized protein</fullName>
    </submittedName>
</protein>
<dbReference type="InterPro" id="IPR006311">
    <property type="entry name" value="TAT_signal"/>
</dbReference>
<keyword evidence="1" id="KW-0732">Signal</keyword>
<dbReference type="RefSeq" id="WP_391937626.1">
    <property type="nucleotide sequence ID" value="NZ_JBIBSM010000026.1"/>
</dbReference>
<proteinExistence type="predicted"/>
<evidence type="ECO:0000256" key="1">
    <source>
        <dbReference type="SAM" id="SignalP"/>
    </source>
</evidence>
<keyword evidence="3" id="KW-1185">Reference proteome</keyword>
<comment type="caution">
    <text evidence="2">The sequence shown here is derived from an EMBL/GenBank/DDBJ whole genome shotgun (WGS) entry which is preliminary data.</text>
</comment>
<dbReference type="Proteomes" id="UP001603013">
    <property type="component" value="Unassembled WGS sequence"/>
</dbReference>
<evidence type="ECO:0000313" key="3">
    <source>
        <dbReference type="Proteomes" id="UP001603013"/>
    </source>
</evidence>